<keyword evidence="1" id="KW-0472">Membrane</keyword>
<dbReference type="PANTHER" id="PTHR21015">
    <property type="entry name" value="UDP-N-ACETYLGLUCOSAMINE--N-ACETYLMURAMYL-(PENTAPEPTIDE) PYROPHOSPHORYL-UNDECAPRENOL N-ACETYLGLUCOSAMINE TRANSFERASE 1"/>
    <property type="match status" value="1"/>
</dbReference>
<dbReference type="GO" id="GO:0016787">
    <property type="term" value="F:hydrolase activity"/>
    <property type="evidence" value="ECO:0007669"/>
    <property type="project" value="UniProtKB-KW"/>
</dbReference>
<comment type="caution">
    <text evidence="4">The sequence shown here is derived from an EMBL/GenBank/DDBJ whole genome shotgun (WGS) entry which is preliminary data.</text>
</comment>
<dbReference type="InterPro" id="IPR020023">
    <property type="entry name" value="PseG"/>
</dbReference>
<dbReference type="EMBL" id="QGTQ01000001">
    <property type="protein sequence ID" value="PWW08346.1"/>
    <property type="molecule type" value="Genomic_DNA"/>
</dbReference>
<gene>
    <name evidence="4" type="ORF">DFQ01_10167</name>
</gene>
<dbReference type="GO" id="GO:0016758">
    <property type="term" value="F:hexosyltransferase activity"/>
    <property type="evidence" value="ECO:0007669"/>
    <property type="project" value="InterPro"/>
</dbReference>
<accession>A0A2V2Z240</accession>
<evidence type="ECO:0000313" key="4">
    <source>
        <dbReference type="EMBL" id="PWW08346.1"/>
    </source>
</evidence>
<name>A0A2V2Z240_9BACL</name>
<dbReference type="SUPFAM" id="SSF53756">
    <property type="entry name" value="UDP-Glycosyltransferase/glycogen phosphorylase"/>
    <property type="match status" value="1"/>
</dbReference>
<organism evidence="4 5">
    <name type="scientific">Paenibacillus cellulosilyticus</name>
    <dbReference type="NCBI Taxonomy" id="375489"/>
    <lineage>
        <taxon>Bacteria</taxon>
        <taxon>Bacillati</taxon>
        <taxon>Bacillota</taxon>
        <taxon>Bacilli</taxon>
        <taxon>Bacillales</taxon>
        <taxon>Paenibacillaceae</taxon>
        <taxon>Paenibacillus</taxon>
    </lineage>
</organism>
<dbReference type="Gene3D" id="3.40.50.11190">
    <property type="match status" value="1"/>
</dbReference>
<dbReference type="PANTHER" id="PTHR21015:SF22">
    <property type="entry name" value="GLYCOSYLTRANSFERASE"/>
    <property type="match status" value="1"/>
</dbReference>
<sequence>MRCLTLAERLRKTGAEVSFICRELPGHLASLAAAHGYDVHMLPFIKSPEASSVEGFVEALQRDKMQDLVYTQELLRQFNTIDWLVVDHYALDEEWEKGIRPYAERVFVIDDMANRHHDCDALLDQNFHADMDSRYDGLVPDPCIRLLGPRYLLLREEFRNPLFGRRARDGTIHRVLVFFGGSDPTNETIKTLDAIEMLNRQDIAYDVVVGQGNANKDQIEVRCANMPGVNYYYQVDYMAELMEKADFAIGAGGATTWERCYLGLPAMVIALAENQREGVEELAPYGAFMNLGWHGDISSAELGAHMDYVYNHPELVKEMGMKARRLVQTDGTAAIKDIEAVFYRK</sequence>
<protein>
    <submittedName>
        <fullName evidence="4">UDP-2,4-diacetamido-2,4, 6-trideoxy-beta-L-altropyranose hydrolase</fullName>
    </submittedName>
</protein>
<dbReference type="NCBIfam" id="TIGR03590">
    <property type="entry name" value="PseG"/>
    <property type="match status" value="1"/>
</dbReference>
<feature type="binding site" evidence="2">
    <location>
        <position position="155"/>
    </location>
    <ligand>
        <name>substrate</name>
    </ligand>
</feature>
<evidence type="ECO:0000256" key="1">
    <source>
        <dbReference type="ARBA" id="ARBA00023136"/>
    </source>
</evidence>
<evidence type="ECO:0000313" key="5">
    <source>
        <dbReference type="Proteomes" id="UP000246635"/>
    </source>
</evidence>
<dbReference type="Proteomes" id="UP000246635">
    <property type="component" value="Unassembled WGS sequence"/>
</dbReference>
<keyword evidence="5" id="KW-1185">Reference proteome</keyword>
<evidence type="ECO:0000256" key="2">
    <source>
        <dbReference type="PIRSR" id="PIRSR620023-2"/>
    </source>
</evidence>
<dbReference type="InterPro" id="IPR007235">
    <property type="entry name" value="Glyco_trans_28_C"/>
</dbReference>
<dbReference type="Pfam" id="PF04101">
    <property type="entry name" value="Glyco_tran_28_C"/>
    <property type="match status" value="1"/>
</dbReference>
<proteinExistence type="predicted"/>
<feature type="binding site" evidence="2">
    <location>
        <position position="258"/>
    </location>
    <ligand>
        <name>substrate</name>
    </ligand>
</feature>
<dbReference type="AlphaFoldDB" id="A0A2V2Z240"/>
<keyword evidence="4" id="KW-0378">Hydrolase</keyword>
<dbReference type="Gene3D" id="3.40.50.2000">
    <property type="entry name" value="Glycogen Phosphorylase B"/>
    <property type="match status" value="1"/>
</dbReference>
<evidence type="ECO:0000259" key="3">
    <source>
        <dbReference type="Pfam" id="PF04101"/>
    </source>
</evidence>
<feature type="domain" description="Glycosyl transferase family 28 C-terminal" evidence="3">
    <location>
        <begin position="176"/>
        <end position="293"/>
    </location>
</feature>
<reference evidence="4 5" key="1">
    <citation type="submission" date="2018-05" db="EMBL/GenBank/DDBJ databases">
        <title>Genomic Encyclopedia of Type Strains, Phase III (KMG-III): the genomes of soil and plant-associated and newly described type strains.</title>
        <authorList>
            <person name="Whitman W."/>
        </authorList>
    </citation>
    <scope>NUCLEOTIDE SEQUENCE [LARGE SCALE GENOMIC DNA]</scope>
    <source>
        <strain evidence="4 5">CECT 5696</strain>
    </source>
</reference>